<dbReference type="AlphaFoldDB" id="A0A5A9N799"/>
<feature type="region of interest" description="Disordered" evidence="1">
    <location>
        <begin position="1"/>
        <end position="41"/>
    </location>
</feature>
<name>A0A5A9N799_9TELE</name>
<evidence type="ECO:0000313" key="3">
    <source>
        <dbReference type="Proteomes" id="UP000324632"/>
    </source>
</evidence>
<feature type="compositionally biased region" description="Basic and acidic residues" evidence="1">
    <location>
        <begin position="424"/>
        <end position="434"/>
    </location>
</feature>
<accession>A0A5A9N799</accession>
<feature type="compositionally biased region" description="Polar residues" evidence="1">
    <location>
        <begin position="9"/>
        <end position="23"/>
    </location>
</feature>
<dbReference type="Gene3D" id="1.20.5.4980">
    <property type="match status" value="1"/>
</dbReference>
<keyword evidence="3" id="KW-1185">Reference proteome</keyword>
<organism evidence="2 3">
    <name type="scientific">Triplophysa tibetana</name>
    <dbReference type="NCBI Taxonomy" id="1572043"/>
    <lineage>
        <taxon>Eukaryota</taxon>
        <taxon>Metazoa</taxon>
        <taxon>Chordata</taxon>
        <taxon>Craniata</taxon>
        <taxon>Vertebrata</taxon>
        <taxon>Euteleostomi</taxon>
        <taxon>Actinopterygii</taxon>
        <taxon>Neopterygii</taxon>
        <taxon>Teleostei</taxon>
        <taxon>Ostariophysi</taxon>
        <taxon>Cypriniformes</taxon>
        <taxon>Nemacheilidae</taxon>
        <taxon>Triplophysa</taxon>
    </lineage>
</organism>
<reference evidence="2 3" key="1">
    <citation type="journal article" date="2019" name="Mol. Ecol. Resour.">
        <title>Chromosome-level genome assembly of Triplophysa tibetana, a fish adapted to the harsh high-altitude environment of the Tibetan Plateau.</title>
        <authorList>
            <person name="Yang X."/>
            <person name="Liu H."/>
            <person name="Ma Z."/>
            <person name="Zou Y."/>
            <person name="Zou M."/>
            <person name="Mao Y."/>
            <person name="Li X."/>
            <person name="Wang H."/>
            <person name="Chen T."/>
            <person name="Wang W."/>
            <person name="Yang R."/>
        </authorList>
    </citation>
    <scope>NUCLEOTIDE SEQUENCE [LARGE SCALE GENOMIC DNA]</scope>
    <source>
        <strain evidence="2">TTIB1903HZAU</strain>
        <tissue evidence="2">Muscle</tissue>
    </source>
</reference>
<comment type="caution">
    <text evidence="2">The sequence shown here is derived from an EMBL/GenBank/DDBJ whole genome shotgun (WGS) entry which is preliminary data.</text>
</comment>
<protein>
    <submittedName>
        <fullName evidence="2">Uncharacterized protein</fullName>
    </submittedName>
</protein>
<feature type="region of interest" description="Disordered" evidence="1">
    <location>
        <begin position="398"/>
        <end position="434"/>
    </location>
</feature>
<proteinExistence type="predicted"/>
<sequence length="434" mass="49794">MPADERAGSTENTEPPGLPSTSGMAARQTRAPQTDHPSSKARKYRQEYINYGFTCIVIIQETISKLLTLSFKEDKTKEATRRSVKQAINEDCDTVHIEHFEKILPQLFGSNRTEMTHHPHHTLITPQSSMADEERDAHESLKQYILQRIYECVLHVLERQPLNIEYLHFVCRQEQVFINALSEIIHVSEDVMVALTNRINLIQSPMDMEESDVISSVDWLDSEYAEDPNLGVHVPVLDIALTDEEIAELQETVDPMVHSDSFGVDIFKADRYNMKGAVPSQMSTFIRYEFPVGTICLDYGFKKLILANFRHVDVSADKADMGKKKQQQRRSNLNELSFQKQPCWKNSNTFAKPSKEPSRFMRDHEVFRGTEYCGRGQKRRTKEQQCSLQTQNRIASRMASCRASGQERNRTHRPQPDLSLPLTCKDKQQTKSGT</sequence>
<dbReference type="EMBL" id="SOYY01000021">
    <property type="protein sequence ID" value="KAA0705173.1"/>
    <property type="molecule type" value="Genomic_DNA"/>
</dbReference>
<evidence type="ECO:0000256" key="1">
    <source>
        <dbReference type="SAM" id="MobiDB-lite"/>
    </source>
</evidence>
<dbReference type="Proteomes" id="UP000324632">
    <property type="component" value="Chromosome 21"/>
</dbReference>
<dbReference type="Gene3D" id="6.10.130.30">
    <property type="match status" value="1"/>
</dbReference>
<evidence type="ECO:0000313" key="2">
    <source>
        <dbReference type="EMBL" id="KAA0705173.1"/>
    </source>
</evidence>
<dbReference type="CDD" id="cd22921">
    <property type="entry name" value="HFD_CENP-X"/>
    <property type="match status" value="1"/>
</dbReference>
<gene>
    <name evidence="2" type="ORF">E1301_Tti020691</name>
</gene>